<comment type="caution">
    <text evidence="2">The sequence shown here is derived from an EMBL/GenBank/DDBJ whole genome shotgun (WGS) entry which is preliminary data.</text>
</comment>
<dbReference type="EMBL" id="JBEXAC010000001">
    <property type="protein sequence ID" value="MET6997310.1"/>
    <property type="molecule type" value="Genomic_DNA"/>
</dbReference>
<proteinExistence type="predicted"/>
<protein>
    <submittedName>
        <fullName evidence="2">Uncharacterized protein</fullName>
    </submittedName>
</protein>
<gene>
    <name evidence="2" type="ORF">ABR189_08005</name>
</gene>
<feature type="signal peptide" evidence="1">
    <location>
        <begin position="1"/>
        <end position="18"/>
    </location>
</feature>
<evidence type="ECO:0000313" key="2">
    <source>
        <dbReference type="EMBL" id="MET6997310.1"/>
    </source>
</evidence>
<organism evidence="2 3">
    <name type="scientific">Chitinophaga defluvii</name>
    <dbReference type="NCBI Taxonomy" id="3163343"/>
    <lineage>
        <taxon>Bacteria</taxon>
        <taxon>Pseudomonadati</taxon>
        <taxon>Bacteroidota</taxon>
        <taxon>Chitinophagia</taxon>
        <taxon>Chitinophagales</taxon>
        <taxon>Chitinophagaceae</taxon>
        <taxon>Chitinophaga</taxon>
    </lineage>
</organism>
<evidence type="ECO:0000256" key="1">
    <source>
        <dbReference type="SAM" id="SignalP"/>
    </source>
</evidence>
<name>A0ABV2T4N0_9BACT</name>
<dbReference type="RefSeq" id="WP_354659948.1">
    <property type="nucleotide sequence ID" value="NZ_JBEXAC010000001.1"/>
</dbReference>
<reference evidence="2 3" key="1">
    <citation type="submission" date="2024-06" db="EMBL/GenBank/DDBJ databases">
        <title>Chitinophaga defluvii sp. nov., isolated from municipal sewage.</title>
        <authorList>
            <person name="Zhang L."/>
        </authorList>
    </citation>
    <scope>NUCLEOTIDE SEQUENCE [LARGE SCALE GENOMIC DNA]</scope>
    <source>
        <strain evidence="2 3">H8</strain>
    </source>
</reference>
<accession>A0ABV2T4N0</accession>
<sequence length="172" mass="19302">MRKPLYFILLALSGLLFACESGTQKNTGTEDSISPATLATPVIPVAPPDLYVTELKAQDTLFEDGSKPSGWDVAGFDDPADFKKFMIEFKDWVNRDVADSIIAHIQFPLKKYATPALFKAKYAEIFDKKTKQVVANMRLDRIFRNYQGAMIGDGLIWFNQTPSGYRIIAINK</sequence>
<feature type="chain" id="PRO_5046711090" evidence="1">
    <location>
        <begin position="19"/>
        <end position="172"/>
    </location>
</feature>
<dbReference type="Proteomes" id="UP001549749">
    <property type="component" value="Unassembled WGS sequence"/>
</dbReference>
<evidence type="ECO:0000313" key="3">
    <source>
        <dbReference type="Proteomes" id="UP001549749"/>
    </source>
</evidence>
<dbReference type="PROSITE" id="PS51257">
    <property type="entry name" value="PROKAR_LIPOPROTEIN"/>
    <property type="match status" value="1"/>
</dbReference>
<keyword evidence="1" id="KW-0732">Signal</keyword>
<keyword evidence="3" id="KW-1185">Reference proteome</keyword>